<dbReference type="Gene3D" id="3.30.200.20">
    <property type="entry name" value="Phosphorylase Kinase, domain 1"/>
    <property type="match status" value="1"/>
</dbReference>
<feature type="non-terminal residue" evidence="2">
    <location>
        <position position="1"/>
    </location>
</feature>
<organism evidence="2 3">
    <name type="scientific">Diaporthe australafricana</name>
    <dbReference type="NCBI Taxonomy" id="127596"/>
    <lineage>
        <taxon>Eukaryota</taxon>
        <taxon>Fungi</taxon>
        <taxon>Dikarya</taxon>
        <taxon>Ascomycota</taxon>
        <taxon>Pezizomycotina</taxon>
        <taxon>Sordariomycetes</taxon>
        <taxon>Sordariomycetidae</taxon>
        <taxon>Diaporthales</taxon>
        <taxon>Diaporthaceae</taxon>
        <taxon>Diaporthe</taxon>
    </lineage>
</organism>
<protein>
    <recommendedName>
        <fullName evidence="1">Protein kinase domain-containing protein</fullName>
    </recommendedName>
</protein>
<dbReference type="SUPFAM" id="SSF56112">
    <property type="entry name" value="Protein kinase-like (PK-like)"/>
    <property type="match status" value="1"/>
</dbReference>
<gene>
    <name evidence="2" type="ORF">Daus18300_007608</name>
</gene>
<dbReference type="InterPro" id="IPR000719">
    <property type="entry name" value="Prot_kinase_dom"/>
</dbReference>
<dbReference type="PANTHER" id="PTHR24359">
    <property type="entry name" value="SERINE/THREONINE-PROTEIN KINASE SBK1"/>
    <property type="match status" value="1"/>
</dbReference>
<feature type="domain" description="Protein kinase" evidence="1">
    <location>
        <begin position="1"/>
        <end position="319"/>
    </location>
</feature>
<reference evidence="2 3" key="1">
    <citation type="journal article" date="2024" name="IMA Fungus">
        <title>IMA Genome - F19 : A genome assembly and annotation guide to empower mycologists, including annotated draft genome sequences of Ceratocystis pirilliformis, Diaporthe australafricana, Fusarium ophioides, Paecilomyces lecythidis, and Sporothrix stenoceras.</title>
        <authorList>
            <person name="Aylward J."/>
            <person name="Wilson A.M."/>
            <person name="Visagie C.M."/>
            <person name="Spraker J."/>
            <person name="Barnes I."/>
            <person name="Buitendag C."/>
            <person name="Ceriani C."/>
            <person name="Del Mar Angel L."/>
            <person name="du Plessis D."/>
            <person name="Fuchs T."/>
            <person name="Gasser K."/>
            <person name="Kramer D."/>
            <person name="Li W."/>
            <person name="Munsamy K."/>
            <person name="Piso A."/>
            <person name="Price J.L."/>
            <person name="Sonnekus B."/>
            <person name="Thomas C."/>
            <person name="van der Nest A."/>
            <person name="van Dijk A."/>
            <person name="van Heerden A."/>
            <person name="van Vuuren N."/>
            <person name="Yilmaz N."/>
            <person name="Duong T.A."/>
            <person name="van der Merwe N.A."/>
            <person name="Wingfield M.J."/>
            <person name="Wingfield B.D."/>
        </authorList>
    </citation>
    <scope>NUCLEOTIDE SEQUENCE [LARGE SCALE GENOMIC DNA]</scope>
    <source>
        <strain evidence="2 3">CMW 18300</strain>
    </source>
</reference>
<dbReference type="EMBL" id="JAWRVE010000067">
    <property type="protein sequence ID" value="KAL1864591.1"/>
    <property type="molecule type" value="Genomic_DNA"/>
</dbReference>
<dbReference type="Pfam" id="PF00069">
    <property type="entry name" value="Pkinase"/>
    <property type="match status" value="1"/>
</dbReference>
<dbReference type="Proteomes" id="UP001583177">
    <property type="component" value="Unassembled WGS sequence"/>
</dbReference>
<accession>A0ABR3WLR4</accession>
<dbReference type="Gene3D" id="1.10.510.10">
    <property type="entry name" value="Transferase(Phosphotransferase) domain 1"/>
    <property type="match status" value="1"/>
</dbReference>
<name>A0ABR3WLR4_9PEZI</name>
<dbReference type="PROSITE" id="PS50011">
    <property type="entry name" value="PROTEIN_KINASE_DOM"/>
    <property type="match status" value="1"/>
</dbReference>
<dbReference type="CDD" id="cd00180">
    <property type="entry name" value="PKc"/>
    <property type="match status" value="1"/>
</dbReference>
<keyword evidence="3" id="KW-1185">Reference proteome</keyword>
<dbReference type="SMART" id="SM00220">
    <property type="entry name" value="S_TKc"/>
    <property type="match status" value="1"/>
</dbReference>
<comment type="caution">
    <text evidence="2">The sequence shown here is derived from an EMBL/GenBank/DDBJ whole genome shotgun (WGS) entry which is preliminary data.</text>
</comment>
<proteinExistence type="predicted"/>
<sequence>EKGNNFFALKTLKSKDTKEFNREVKALRKILPHPNLLTLLATFHYKEEYHLLFPWANGGNLLNFWDRHKTKPDIDVDWMRWFAEQCFGLAGGLKCIHNARMPASELVPAVSNVFERNNTVNNDDDKDCGRHGDIKPQNILWFRQGHNGRGRGVLKISDFGETMFHSELTTKVLPNMINGLTQSYAAPEYQLGPRVSRPYDIWSLGCIFLEFITWTHLGSQGVEEFRESRKNDRDRRSNWITDDFYRESKKRSKLFKWRRKDGALVKVSVTRWIDQLLEQSAHSPFLSEFLKYISKNMILVVASDRDKCDEVKNKLESMMRNCEQSSEYCFIVQHLG</sequence>
<dbReference type="PANTHER" id="PTHR24359:SF37">
    <property type="entry name" value="PROTEIN KINASE DOMAIN-CONTAINING PROTEIN"/>
    <property type="match status" value="1"/>
</dbReference>
<evidence type="ECO:0000313" key="3">
    <source>
        <dbReference type="Proteomes" id="UP001583177"/>
    </source>
</evidence>
<evidence type="ECO:0000259" key="1">
    <source>
        <dbReference type="PROSITE" id="PS50011"/>
    </source>
</evidence>
<evidence type="ECO:0000313" key="2">
    <source>
        <dbReference type="EMBL" id="KAL1864591.1"/>
    </source>
</evidence>
<dbReference type="InterPro" id="IPR011009">
    <property type="entry name" value="Kinase-like_dom_sf"/>
</dbReference>